<dbReference type="AlphaFoldDB" id="A0A927J1Y6"/>
<feature type="region of interest" description="Disordered" evidence="6">
    <location>
        <begin position="975"/>
        <end position="1013"/>
    </location>
</feature>
<dbReference type="SMART" id="SM01043">
    <property type="entry name" value="BTAD"/>
    <property type="match status" value="1"/>
</dbReference>
<dbReference type="SUPFAM" id="SSF52540">
    <property type="entry name" value="P-loop containing nucleoside triphosphate hydrolases"/>
    <property type="match status" value="1"/>
</dbReference>
<dbReference type="InterPro" id="IPR059106">
    <property type="entry name" value="WHD_MalT"/>
</dbReference>
<dbReference type="PROSITE" id="PS51755">
    <property type="entry name" value="OMPR_PHOB"/>
    <property type="match status" value="1"/>
</dbReference>
<protein>
    <submittedName>
        <fullName evidence="8">Winged helix-turn-helix domain-containing protein</fullName>
    </submittedName>
</protein>
<accession>A0A927J1Y6</accession>
<keyword evidence="9" id="KW-1185">Reference proteome</keyword>
<evidence type="ECO:0000256" key="3">
    <source>
        <dbReference type="ARBA" id="ARBA00023125"/>
    </source>
</evidence>
<dbReference type="Pfam" id="PF03704">
    <property type="entry name" value="BTAD"/>
    <property type="match status" value="1"/>
</dbReference>
<dbReference type="EMBL" id="JACYHB010000014">
    <property type="protein sequence ID" value="MBD8080352.1"/>
    <property type="molecule type" value="Genomic_DNA"/>
</dbReference>
<dbReference type="Pfam" id="PF25873">
    <property type="entry name" value="WHD_MalT"/>
    <property type="match status" value="1"/>
</dbReference>
<evidence type="ECO:0000313" key="8">
    <source>
        <dbReference type="EMBL" id="MBD8080352.1"/>
    </source>
</evidence>
<dbReference type="SUPFAM" id="SSF48452">
    <property type="entry name" value="TPR-like"/>
    <property type="match status" value="1"/>
</dbReference>
<reference evidence="8" key="2">
    <citation type="submission" date="2020-09" db="EMBL/GenBank/DDBJ databases">
        <authorList>
            <person name="Yu Y."/>
        </authorList>
    </citation>
    <scope>NUCLEOTIDE SEQUENCE</scope>
    <source>
        <strain evidence="8">KCTC 49039</strain>
    </source>
</reference>
<dbReference type="PANTHER" id="PTHR35807">
    <property type="entry name" value="TRANSCRIPTIONAL REGULATOR REDD-RELATED"/>
    <property type="match status" value="1"/>
</dbReference>
<evidence type="ECO:0000259" key="7">
    <source>
        <dbReference type="PROSITE" id="PS51755"/>
    </source>
</evidence>
<keyword evidence="2" id="KW-0805">Transcription regulation</keyword>
<dbReference type="GO" id="GO:0003677">
    <property type="term" value="F:DNA binding"/>
    <property type="evidence" value="ECO:0007669"/>
    <property type="project" value="UniProtKB-UniRule"/>
</dbReference>
<dbReference type="InterPro" id="IPR001867">
    <property type="entry name" value="OmpR/PhoB-type_DNA-bd"/>
</dbReference>
<comment type="caution">
    <text evidence="8">The sequence shown here is derived from an EMBL/GenBank/DDBJ whole genome shotgun (WGS) entry which is preliminary data.</text>
</comment>
<dbReference type="Proteomes" id="UP000610846">
    <property type="component" value="Unassembled WGS sequence"/>
</dbReference>
<dbReference type="InterPro" id="IPR005158">
    <property type="entry name" value="BTAD"/>
</dbReference>
<evidence type="ECO:0000256" key="4">
    <source>
        <dbReference type="ARBA" id="ARBA00023163"/>
    </source>
</evidence>
<dbReference type="RefSeq" id="WP_191829931.1">
    <property type="nucleotide sequence ID" value="NZ_JACYHB010000014.1"/>
</dbReference>
<dbReference type="InterPro" id="IPR036388">
    <property type="entry name" value="WH-like_DNA-bd_sf"/>
</dbReference>
<feature type="domain" description="OmpR/PhoB-type" evidence="7">
    <location>
        <begin position="736"/>
        <end position="843"/>
    </location>
</feature>
<evidence type="ECO:0000313" key="9">
    <source>
        <dbReference type="Proteomes" id="UP000610846"/>
    </source>
</evidence>
<feature type="region of interest" description="Disordered" evidence="6">
    <location>
        <begin position="702"/>
        <end position="729"/>
    </location>
</feature>
<evidence type="ECO:0000256" key="6">
    <source>
        <dbReference type="SAM" id="MobiDB-lite"/>
    </source>
</evidence>
<name>A0A927J1Y6_9MICO</name>
<comment type="similarity">
    <text evidence="1">Belongs to the AfsR/DnrI/RedD regulatory family.</text>
</comment>
<dbReference type="SMART" id="SM00862">
    <property type="entry name" value="Trans_reg_C"/>
    <property type="match status" value="1"/>
</dbReference>
<organism evidence="8 9">
    <name type="scientific">Cellulosimicrobium arenosum</name>
    <dbReference type="NCBI Taxonomy" id="2708133"/>
    <lineage>
        <taxon>Bacteria</taxon>
        <taxon>Bacillati</taxon>
        <taxon>Actinomycetota</taxon>
        <taxon>Actinomycetes</taxon>
        <taxon>Micrococcales</taxon>
        <taxon>Promicromonosporaceae</taxon>
        <taxon>Cellulosimicrobium</taxon>
    </lineage>
</organism>
<proteinExistence type="inferred from homology"/>
<feature type="compositionally biased region" description="Low complexity" evidence="6">
    <location>
        <begin position="1004"/>
        <end position="1013"/>
    </location>
</feature>
<dbReference type="GO" id="GO:0006355">
    <property type="term" value="P:regulation of DNA-templated transcription"/>
    <property type="evidence" value="ECO:0007669"/>
    <property type="project" value="InterPro"/>
</dbReference>
<reference evidence="8" key="1">
    <citation type="journal article" date="2018" name="Curr. Microbiol.">
        <title>Cellulosimicrobium arenosum sp. nov., Isolated from Marine Sediment Sand.</title>
        <authorList>
            <person name="Oh M."/>
            <person name="Kim J.H."/>
            <person name="Yoon J.H."/>
            <person name="Schumann P."/>
            <person name="Kim W."/>
        </authorList>
    </citation>
    <scope>NUCLEOTIDE SEQUENCE</scope>
    <source>
        <strain evidence="8">KCTC 49039</strain>
    </source>
</reference>
<dbReference type="SUPFAM" id="SSF46894">
    <property type="entry name" value="C-terminal effector domain of the bipartite response regulators"/>
    <property type="match status" value="1"/>
</dbReference>
<dbReference type="PANTHER" id="PTHR35807:SF1">
    <property type="entry name" value="TRANSCRIPTIONAL REGULATOR REDD"/>
    <property type="match status" value="1"/>
</dbReference>
<dbReference type="Gene3D" id="1.25.40.10">
    <property type="entry name" value="Tetratricopeptide repeat domain"/>
    <property type="match status" value="1"/>
</dbReference>
<dbReference type="Pfam" id="PF00486">
    <property type="entry name" value="Trans_reg_C"/>
    <property type="match status" value="1"/>
</dbReference>
<dbReference type="InterPro" id="IPR027417">
    <property type="entry name" value="P-loop_NTPase"/>
</dbReference>
<sequence>MSTVHGTPVHGGRRSAPETAWLARPRLLRMLDGAHRALVLAPQGAGKTTLLSQAAARAEGEVVRVRFEPGGRSTHPGSLLDLVPETPGTGGRALLVVDDAHHAIGTPLEDELASVLARASPQVAIFVGSRRPLPLSLARAELAAPVTVTDAALRFRSWEVERLYRTLYGVPLEPDDVSALTWHTDGWAAALELFRRSVEDDLPGELRQAIRRLDRRQRFAWDYLAAQVLRPLPVDLQRFLHATAALDLLTPNRCDALLGVTDSRATLARVAAATSLVRPVREDGQRVHRVLRRHLLAAVSDELSVAQARELHQRAAEVLEEEGSLREALRSRCRAQDLDGVRRLLPRTDLGAHDDGERQWDAMFSPELAGADAAVQLCRVRELMADGRTVEADRTLRAAESRADSDHARCAVLRGMIDALRGTARIPPLTGPARPPGLGWYHLVVAASARDPLSVLPETAVLTRGRPLAEGLTRILAGDRAGARAVLRAATNDVDTDPTVMLLAQLVTATLVERTGTDGTGADGTGADGTGADDEVEDALDEVLDRIHSEAERRGLVWLSRITHGVVMAFDDDVRARGQVARTVAHCERDGDLWSALLVSGSEVIARSRRGVADPEGWEDLARRCRVLGAGTLEAWARARLAVSAVEVGLPDAEGLAEQAEGLARSAEVPGALALAYVALAGCKPAQRAELLSLASSTARSVGLPDPAAPPQRAPSAQGSAPPVEPAADDAEVTHPTVVHRQGRVVTVRCFGAYTIAVDGALVDLSRLRPRARRTLRFLSMHAGRPVHRERIAEALWGELDRGPALHNLHVNVSAVRRALEPAGAPRGEGLVRRDGESYMLPLPPGSDCDVARFEQRIARARRIERDEPAAAAAAWQEALDAYGGDLLPEEGTAEWVVPLRDRYMLQAAGAAELLAVGVMHEGHLDRAVAAARRSIELNRWADVPWRVLVESLTAMGDHAAAEHARREHGAVLRELGVPGGPGGQGPVTTAPGTRPPPPRRTSPDSTGTSRRW</sequence>
<dbReference type="InterPro" id="IPR011990">
    <property type="entry name" value="TPR-like_helical_dom_sf"/>
</dbReference>
<dbReference type="GO" id="GO:0000160">
    <property type="term" value="P:phosphorelay signal transduction system"/>
    <property type="evidence" value="ECO:0007669"/>
    <property type="project" value="InterPro"/>
</dbReference>
<evidence type="ECO:0000256" key="2">
    <source>
        <dbReference type="ARBA" id="ARBA00023015"/>
    </source>
</evidence>
<keyword evidence="3 5" id="KW-0238">DNA-binding</keyword>
<dbReference type="Gene3D" id="1.10.10.10">
    <property type="entry name" value="Winged helix-like DNA-binding domain superfamily/Winged helix DNA-binding domain"/>
    <property type="match status" value="1"/>
</dbReference>
<evidence type="ECO:0000256" key="5">
    <source>
        <dbReference type="PROSITE-ProRule" id="PRU01091"/>
    </source>
</evidence>
<gene>
    <name evidence="8" type="ORF">IF651_14945</name>
</gene>
<keyword evidence="4" id="KW-0804">Transcription</keyword>
<evidence type="ECO:0000256" key="1">
    <source>
        <dbReference type="ARBA" id="ARBA00005820"/>
    </source>
</evidence>
<dbReference type="InterPro" id="IPR016032">
    <property type="entry name" value="Sig_transdc_resp-reg_C-effctor"/>
</dbReference>
<dbReference type="InterPro" id="IPR051677">
    <property type="entry name" value="AfsR-DnrI-RedD_regulator"/>
</dbReference>
<feature type="DNA-binding region" description="OmpR/PhoB-type" evidence="5">
    <location>
        <begin position="736"/>
        <end position="843"/>
    </location>
</feature>